<dbReference type="InterPro" id="IPR001810">
    <property type="entry name" value="F-box_dom"/>
</dbReference>
<proteinExistence type="predicted"/>
<evidence type="ECO:0000313" key="2">
    <source>
        <dbReference type="EMBL" id="KAG5533262.1"/>
    </source>
</evidence>
<organism evidence="2 3">
    <name type="scientific">Rhododendron griersonianum</name>
    <dbReference type="NCBI Taxonomy" id="479676"/>
    <lineage>
        <taxon>Eukaryota</taxon>
        <taxon>Viridiplantae</taxon>
        <taxon>Streptophyta</taxon>
        <taxon>Embryophyta</taxon>
        <taxon>Tracheophyta</taxon>
        <taxon>Spermatophyta</taxon>
        <taxon>Magnoliopsida</taxon>
        <taxon>eudicotyledons</taxon>
        <taxon>Gunneridae</taxon>
        <taxon>Pentapetalae</taxon>
        <taxon>asterids</taxon>
        <taxon>Ericales</taxon>
        <taxon>Ericaceae</taxon>
        <taxon>Ericoideae</taxon>
        <taxon>Rhodoreae</taxon>
        <taxon>Rhododendron</taxon>
    </lineage>
</organism>
<dbReference type="InterPro" id="IPR050796">
    <property type="entry name" value="SCF_F-box_component"/>
</dbReference>
<keyword evidence="3" id="KW-1185">Reference proteome</keyword>
<name>A0AAV6IWS9_9ERIC</name>
<dbReference type="SUPFAM" id="SSF81383">
    <property type="entry name" value="F-box domain"/>
    <property type="match status" value="1"/>
</dbReference>
<dbReference type="Proteomes" id="UP000823749">
    <property type="component" value="Chromosome 9"/>
</dbReference>
<dbReference type="Gene3D" id="1.20.1280.50">
    <property type="match status" value="1"/>
</dbReference>
<dbReference type="PROSITE" id="PS50181">
    <property type="entry name" value="FBOX"/>
    <property type="match status" value="1"/>
</dbReference>
<sequence length="336" mass="38285">MEWGRTEVTETEQKTRFPDVPEEIILCILLELPIRYLLRFRCVSKRWRFLISDPPFSISVQRRHVIIASHYYQPEFSLHCINDDGSIMEIPRPKPLQFAGCLRIGGLCNGLVLLNSSEDLFMWNPFAGCCKKKKIESSTLVDEHLHWLVTESNIGEDPFSLLTNLIVCFVPQTNKFVKVPMPDCDGTREHTGILGLDKVGLIKVGLGVLNGCLSLSQCISKKYNDIEVLVMKQYGEKESWTRLFVIPEITLLYWKDKLVPLCCIKDMVLRFRLGPQIQAILAWGLNKKSQGVFPIPNGSRYIDSASRKYSFASQPLQRRGRVHGNLALCGDKQVEA</sequence>
<dbReference type="AlphaFoldDB" id="A0AAV6IWS9"/>
<evidence type="ECO:0000313" key="3">
    <source>
        <dbReference type="Proteomes" id="UP000823749"/>
    </source>
</evidence>
<feature type="domain" description="F-box" evidence="1">
    <location>
        <begin position="14"/>
        <end position="63"/>
    </location>
</feature>
<protein>
    <recommendedName>
        <fullName evidence="1">F-box domain-containing protein</fullName>
    </recommendedName>
</protein>
<dbReference type="Pfam" id="PF00646">
    <property type="entry name" value="F-box"/>
    <property type="match status" value="1"/>
</dbReference>
<reference evidence="2" key="1">
    <citation type="submission" date="2020-08" db="EMBL/GenBank/DDBJ databases">
        <title>Plant Genome Project.</title>
        <authorList>
            <person name="Zhang R.-G."/>
        </authorList>
    </citation>
    <scope>NUCLEOTIDE SEQUENCE</scope>
    <source>
        <strain evidence="2">WSP0</strain>
        <tissue evidence="2">Leaf</tissue>
    </source>
</reference>
<comment type="caution">
    <text evidence="2">The sequence shown here is derived from an EMBL/GenBank/DDBJ whole genome shotgun (WGS) entry which is preliminary data.</text>
</comment>
<dbReference type="PANTHER" id="PTHR31672:SF13">
    <property type="entry name" value="F-BOX PROTEIN CPR30-LIKE"/>
    <property type="match status" value="1"/>
</dbReference>
<dbReference type="EMBL" id="JACTNZ010000009">
    <property type="protein sequence ID" value="KAG5533262.1"/>
    <property type="molecule type" value="Genomic_DNA"/>
</dbReference>
<evidence type="ECO:0000259" key="1">
    <source>
        <dbReference type="PROSITE" id="PS50181"/>
    </source>
</evidence>
<gene>
    <name evidence="2" type="ORF">RHGRI_027453</name>
</gene>
<accession>A0AAV6IWS9</accession>
<dbReference type="InterPro" id="IPR036047">
    <property type="entry name" value="F-box-like_dom_sf"/>
</dbReference>
<dbReference type="PANTHER" id="PTHR31672">
    <property type="entry name" value="BNACNNG10540D PROTEIN"/>
    <property type="match status" value="1"/>
</dbReference>
<dbReference type="SMART" id="SM00256">
    <property type="entry name" value="FBOX"/>
    <property type="match status" value="1"/>
</dbReference>